<dbReference type="InterPro" id="IPR011793">
    <property type="entry name" value="YbdK"/>
</dbReference>
<dbReference type="NCBIfam" id="NF010041">
    <property type="entry name" value="PRK13517.1-1"/>
    <property type="match status" value="1"/>
</dbReference>
<dbReference type="PANTHER" id="PTHR36510:SF1">
    <property type="entry name" value="GLUTAMATE--CYSTEINE LIGASE 2-RELATED"/>
    <property type="match status" value="1"/>
</dbReference>
<dbReference type="PANTHER" id="PTHR36510">
    <property type="entry name" value="GLUTAMATE--CYSTEINE LIGASE 2-RELATED"/>
    <property type="match status" value="1"/>
</dbReference>
<evidence type="ECO:0000256" key="1">
    <source>
        <dbReference type="ARBA" id="ARBA00022598"/>
    </source>
</evidence>
<keyword evidence="3 5" id="KW-0067">ATP-binding</keyword>
<comment type="similarity">
    <text evidence="5">Belongs to the glutamate--cysteine ligase type 2 family. YbdK subfamily.</text>
</comment>
<organism evidence="6 7">
    <name type="scientific">Phytohabitans suffuscus</name>
    <dbReference type="NCBI Taxonomy" id="624315"/>
    <lineage>
        <taxon>Bacteria</taxon>
        <taxon>Bacillati</taxon>
        <taxon>Actinomycetota</taxon>
        <taxon>Actinomycetes</taxon>
        <taxon>Micromonosporales</taxon>
        <taxon>Micromonosporaceae</taxon>
    </lineage>
</organism>
<keyword evidence="7" id="KW-1185">Reference proteome</keyword>
<dbReference type="GO" id="GO:0005524">
    <property type="term" value="F:ATP binding"/>
    <property type="evidence" value="ECO:0007669"/>
    <property type="project" value="UniProtKB-KW"/>
</dbReference>
<reference evidence="6 7" key="2">
    <citation type="submission" date="2020-03" db="EMBL/GenBank/DDBJ databases">
        <authorList>
            <person name="Ichikawa N."/>
            <person name="Kimura A."/>
            <person name="Kitahashi Y."/>
            <person name="Uohara A."/>
        </authorList>
    </citation>
    <scope>NUCLEOTIDE SEQUENCE [LARGE SCALE GENOMIC DNA]</scope>
    <source>
        <strain evidence="6 7">NBRC 105367</strain>
    </source>
</reference>
<dbReference type="NCBIfam" id="TIGR02050">
    <property type="entry name" value="gshA_cyan_rel"/>
    <property type="match status" value="1"/>
</dbReference>
<accession>A0A6F8YME5</accession>
<dbReference type="GO" id="GO:0042398">
    <property type="term" value="P:modified amino acid biosynthetic process"/>
    <property type="evidence" value="ECO:0007669"/>
    <property type="project" value="InterPro"/>
</dbReference>
<dbReference type="KEGG" id="psuu:Psuf_044510"/>
<evidence type="ECO:0000256" key="3">
    <source>
        <dbReference type="ARBA" id="ARBA00022840"/>
    </source>
</evidence>
<dbReference type="Proteomes" id="UP000503011">
    <property type="component" value="Chromosome"/>
</dbReference>
<dbReference type="EC" id="6.3.2.2" evidence="5"/>
<evidence type="ECO:0000313" key="6">
    <source>
        <dbReference type="EMBL" id="BCB87138.1"/>
    </source>
</evidence>
<dbReference type="InterPro" id="IPR006336">
    <property type="entry name" value="GCS2"/>
</dbReference>
<dbReference type="SUPFAM" id="SSF55931">
    <property type="entry name" value="Glutamine synthetase/guanido kinase"/>
    <property type="match status" value="1"/>
</dbReference>
<dbReference type="RefSeq" id="WP_173158734.1">
    <property type="nucleotide sequence ID" value="NZ_AP022871.1"/>
</dbReference>
<evidence type="ECO:0000256" key="5">
    <source>
        <dbReference type="HAMAP-Rule" id="MF_01609"/>
    </source>
</evidence>
<dbReference type="EMBL" id="AP022871">
    <property type="protein sequence ID" value="BCB87138.1"/>
    <property type="molecule type" value="Genomic_DNA"/>
</dbReference>
<dbReference type="HAMAP" id="MF_01609">
    <property type="entry name" value="Glu_cys_ligase_2"/>
    <property type="match status" value="1"/>
</dbReference>
<dbReference type="AlphaFoldDB" id="A0A6F8YME5"/>
<reference evidence="6 7" key="1">
    <citation type="submission" date="2020-03" db="EMBL/GenBank/DDBJ databases">
        <title>Whole genome shotgun sequence of Phytohabitans suffuscus NBRC 105367.</title>
        <authorList>
            <person name="Komaki H."/>
            <person name="Tamura T."/>
        </authorList>
    </citation>
    <scope>NUCLEOTIDE SEQUENCE [LARGE SCALE GENOMIC DNA]</scope>
    <source>
        <strain evidence="6 7">NBRC 105367</strain>
    </source>
</reference>
<gene>
    <name evidence="6" type="ORF">Psuf_044510</name>
</gene>
<dbReference type="InterPro" id="IPR050141">
    <property type="entry name" value="GCL_type2/YbdK_subfam"/>
</dbReference>
<protein>
    <recommendedName>
        <fullName evidence="5">Putative glutamate--cysteine ligase 2</fullName>
        <ecNumber evidence="5">6.3.2.2</ecNumber>
    </recommendedName>
    <alternativeName>
        <fullName evidence="5">Gamma-glutamylcysteine synthetase 2</fullName>
        <shortName evidence="5">GCS 2</shortName>
        <shortName evidence="5">Gamma-GCS 2</shortName>
    </alternativeName>
</protein>
<dbReference type="GO" id="GO:0004357">
    <property type="term" value="F:glutamate-cysteine ligase activity"/>
    <property type="evidence" value="ECO:0007669"/>
    <property type="project" value="UniProtKB-EC"/>
</dbReference>
<evidence type="ECO:0000313" key="7">
    <source>
        <dbReference type="Proteomes" id="UP000503011"/>
    </source>
</evidence>
<dbReference type="Pfam" id="PF04107">
    <property type="entry name" value="GCS2"/>
    <property type="match status" value="1"/>
</dbReference>
<evidence type="ECO:0000256" key="2">
    <source>
        <dbReference type="ARBA" id="ARBA00022741"/>
    </source>
</evidence>
<keyword evidence="2 5" id="KW-0547">Nucleotide-binding</keyword>
<dbReference type="Gene3D" id="3.30.590.20">
    <property type="match status" value="1"/>
</dbReference>
<comment type="catalytic activity">
    <reaction evidence="4 5">
        <text>L-cysteine + L-glutamate + ATP = gamma-L-glutamyl-L-cysteine + ADP + phosphate + H(+)</text>
        <dbReference type="Rhea" id="RHEA:13285"/>
        <dbReference type="ChEBI" id="CHEBI:15378"/>
        <dbReference type="ChEBI" id="CHEBI:29985"/>
        <dbReference type="ChEBI" id="CHEBI:30616"/>
        <dbReference type="ChEBI" id="CHEBI:35235"/>
        <dbReference type="ChEBI" id="CHEBI:43474"/>
        <dbReference type="ChEBI" id="CHEBI:58173"/>
        <dbReference type="ChEBI" id="CHEBI:456216"/>
        <dbReference type="EC" id="6.3.2.2"/>
    </reaction>
</comment>
<proteinExistence type="inferred from homology"/>
<evidence type="ECO:0000256" key="4">
    <source>
        <dbReference type="ARBA" id="ARBA00048819"/>
    </source>
</evidence>
<sequence length="366" mass="39585">MAAVQLTVGVEEEFLLLDAEKSQAAPAVDAVLAEVPDDLRGQVAREYLTSQIEINSPPGLDLRALRHSLGLLRSGIAGAAERAGARVAAIGCCPVNGPEPPVVDEPRFHRMVERFGALSPGPGLNGVHVHIGVPDPGTGVLVLNHIRPWLPLLHAATTNSPFAEGRDSGYASWRSVMWERWPSVGPTPYLESHDHYEELVARLISSGAMLDEAMLYWYARLSARYPTVELRLGDVCPSLDDTILVAALARGLVGTVLADIEAGRPAPRLDHHLLAAAHWRAAHDGLAGLLVDPADQRSRPAWHLFQRLFDTVRPELERNGDLDLTTLLIGRLRSRGTGASRQRAVYARTGDIGAVLDHLTLPTSLA</sequence>
<dbReference type="InterPro" id="IPR014746">
    <property type="entry name" value="Gln_synth/guanido_kin_cat_dom"/>
</dbReference>
<name>A0A6F8YME5_9ACTN</name>
<comment type="function">
    <text evidence="5">ATP-dependent carboxylate-amine ligase which exhibits weak glutamate--cysteine ligase activity.</text>
</comment>
<keyword evidence="1 5" id="KW-0436">Ligase</keyword>